<evidence type="ECO:0000313" key="3">
    <source>
        <dbReference type="Proteomes" id="UP000187429"/>
    </source>
</evidence>
<accession>A0A1R1XKU2</accession>
<organism evidence="2 3">
    <name type="scientific">Smittium culicis</name>
    <dbReference type="NCBI Taxonomy" id="133412"/>
    <lineage>
        <taxon>Eukaryota</taxon>
        <taxon>Fungi</taxon>
        <taxon>Fungi incertae sedis</taxon>
        <taxon>Zoopagomycota</taxon>
        <taxon>Kickxellomycotina</taxon>
        <taxon>Harpellomycetes</taxon>
        <taxon>Harpellales</taxon>
        <taxon>Legeriomycetaceae</taxon>
        <taxon>Smittium</taxon>
    </lineage>
</organism>
<name>A0A1R1XKU2_9FUNG</name>
<dbReference type="OrthoDB" id="64281at2759"/>
<comment type="caution">
    <text evidence="2">The sequence shown here is derived from an EMBL/GenBank/DDBJ whole genome shotgun (WGS) entry which is preliminary data.</text>
</comment>
<gene>
    <name evidence="2" type="ORF">AYI69_g8254</name>
</gene>
<evidence type="ECO:0000259" key="1">
    <source>
        <dbReference type="Pfam" id="PF24320"/>
    </source>
</evidence>
<proteinExistence type="predicted"/>
<dbReference type="Pfam" id="PF24320">
    <property type="entry name" value="DUF7492"/>
    <property type="match status" value="1"/>
</dbReference>
<dbReference type="AlphaFoldDB" id="A0A1R1XKU2"/>
<dbReference type="InterPro" id="IPR055915">
    <property type="entry name" value="DUF7492"/>
</dbReference>
<sequence>MAIANIGDTIRTTWEANGHYNPFRPTYATIRFSTFPNFLQKSYNQQHPQQVGSPRIKPAVSQNPPANSPLKPVDITTFAFASPANCINPQDPNSVCFVDWKIPTVLVPNNTYSFFWIWNFDFNPAGEVYTSCFDIHIY</sequence>
<feature type="domain" description="DUF7492" evidence="1">
    <location>
        <begin position="88"/>
        <end position="137"/>
    </location>
</feature>
<evidence type="ECO:0000313" key="2">
    <source>
        <dbReference type="EMBL" id="OMJ15261.1"/>
    </source>
</evidence>
<keyword evidence="3" id="KW-1185">Reference proteome</keyword>
<dbReference type="Proteomes" id="UP000187429">
    <property type="component" value="Unassembled WGS sequence"/>
</dbReference>
<protein>
    <recommendedName>
        <fullName evidence="1">DUF7492 domain-containing protein</fullName>
    </recommendedName>
</protein>
<reference evidence="3" key="1">
    <citation type="submission" date="2017-01" db="EMBL/GenBank/DDBJ databases">
        <authorList>
            <person name="Wang Y."/>
            <person name="White M."/>
            <person name="Kvist S."/>
            <person name="Moncalvo J.-M."/>
        </authorList>
    </citation>
    <scope>NUCLEOTIDE SEQUENCE [LARGE SCALE GENOMIC DNA]</scope>
    <source>
        <strain evidence="3">ID-206-W2</strain>
    </source>
</reference>
<dbReference type="EMBL" id="LSSM01004310">
    <property type="protein sequence ID" value="OMJ15261.1"/>
    <property type="molecule type" value="Genomic_DNA"/>
</dbReference>